<dbReference type="EMBL" id="JNBS01000291">
    <property type="protein sequence ID" value="OQS06936.1"/>
    <property type="molecule type" value="Genomic_DNA"/>
</dbReference>
<comment type="caution">
    <text evidence="2">The sequence shown here is derived from an EMBL/GenBank/DDBJ whole genome shotgun (WGS) entry which is preliminary data.</text>
</comment>
<keyword evidence="1" id="KW-0472">Membrane</keyword>
<evidence type="ECO:0000256" key="1">
    <source>
        <dbReference type="SAM" id="Phobius"/>
    </source>
</evidence>
<name>A0A1W0A9H7_9STRA</name>
<sequence>MYWALGNDLKSVFDNSTALGESSTLITSLAHSNYEAEQTFLGPFGSIDMIMSAFLLLYKKWRGDFSNLFSEFKRT</sequence>
<keyword evidence="1" id="KW-1133">Transmembrane helix</keyword>
<evidence type="ECO:0000313" key="2">
    <source>
        <dbReference type="EMBL" id="OQS06936.1"/>
    </source>
</evidence>
<keyword evidence="3" id="KW-1185">Reference proteome</keyword>
<gene>
    <name evidence="2" type="ORF">THRCLA_20253</name>
</gene>
<reference evidence="2 3" key="1">
    <citation type="journal article" date="2014" name="Genome Biol. Evol.">
        <title>The secreted proteins of Achlya hypogyna and Thraustotheca clavata identify the ancestral oomycete secretome and reveal gene acquisitions by horizontal gene transfer.</title>
        <authorList>
            <person name="Misner I."/>
            <person name="Blouin N."/>
            <person name="Leonard G."/>
            <person name="Richards T.A."/>
            <person name="Lane C.E."/>
        </authorList>
    </citation>
    <scope>NUCLEOTIDE SEQUENCE [LARGE SCALE GENOMIC DNA]</scope>
    <source>
        <strain evidence="2 3">ATCC 34112</strain>
    </source>
</reference>
<feature type="transmembrane region" description="Helical" evidence="1">
    <location>
        <begin position="40"/>
        <end position="58"/>
    </location>
</feature>
<protein>
    <submittedName>
        <fullName evidence="2">Uncharacterized protein</fullName>
    </submittedName>
</protein>
<keyword evidence="1" id="KW-0812">Transmembrane</keyword>
<dbReference type="Proteomes" id="UP000243217">
    <property type="component" value="Unassembled WGS sequence"/>
</dbReference>
<organism evidence="2 3">
    <name type="scientific">Thraustotheca clavata</name>
    <dbReference type="NCBI Taxonomy" id="74557"/>
    <lineage>
        <taxon>Eukaryota</taxon>
        <taxon>Sar</taxon>
        <taxon>Stramenopiles</taxon>
        <taxon>Oomycota</taxon>
        <taxon>Saprolegniomycetes</taxon>
        <taxon>Saprolegniales</taxon>
        <taxon>Achlyaceae</taxon>
        <taxon>Thraustotheca</taxon>
    </lineage>
</organism>
<dbReference type="AlphaFoldDB" id="A0A1W0A9H7"/>
<evidence type="ECO:0000313" key="3">
    <source>
        <dbReference type="Proteomes" id="UP000243217"/>
    </source>
</evidence>
<proteinExistence type="predicted"/>
<accession>A0A1W0A9H7</accession>